<dbReference type="EMBL" id="JACHMH010000001">
    <property type="protein sequence ID" value="MBB4675472.1"/>
    <property type="molecule type" value="Genomic_DNA"/>
</dbReference>
<dbReference type="SUPFAM" id="SSF53955">
    <property type="entry name" value="Lysozyme-like"/>
    <property type="match status" value="1"/>
</dbReference>
<dbReference type="GO" id="GO:0016787">
    <property type="term" value="F:hydrolase activity"/>
    <property type="evidence" value="ECO:0007669"/>
    <property type="project" value="UniProtKB-KW"/>
</dbReference>
<keyword evidence="2" id="KW-0378">Hydrolase</keyword>
<dbReference type="CDD" id="cd00118">
    <property type="entry name" value="LysM"/>
    <property type="match status" value="1"/>
</dbReference>
<protein>
    <submittedName>
        <fullName evidence="4">LysM repeat protein</fullName>
    </submittedName>
</protein>
<dbReference type="SUPFAM" id="SSF54106">
    <property type="entry name" value="LysM domain"/>
    <property type="match status" value="1"/>
</dbReference>
<proteinExistence type="inferred from homology"/>
<keyword evidence="5" id="KW-1185">Reference proteome</keyword>
<gene>
    <name evidence="4" type="ORF">HNR67_001590</name>
</gene>
<organism evidence="4 5">
    <name type="scientific">Crossiella cryophila</name>
    <dbReference type="NCBI Taxonomy" id="43355"/>
    <lineage>
        <taxon>Bacteria</taxon>
        <taxon>Bacillati</taxon>
        <taxon>Actinomycetota</taxon>
        <taxon>Actinomycetes</taxon>
        <taxon>Pseudonocardiales</taxon>
        <taxon>Pseudonocardiaceae</taxon>
        <taxon>Crossiella</taxon>
    </lineage>
</organism>
<dbReference type="CDD" id="cd13925">
    <property type="entry name" value="RPF"/>
    <property type="match status" value="1"/>
</dbReference>
<dbReference type="PROSITE" id="PS51782">
    <property type="entry name" value="LYSM"/>
    <property type="match status" value="1"/>
</dbReference>
<dbReference type="Pfam" id="PF01476">
    <property type="entry name" value="LysM"/>
    <property type="match status" value="1"/>
</dbReference>
<feature type="domain" description="LysM" evidence="3">
    <location>
        <begin position="201"/>
        <end position="249"/>
    </location>
</feature>
<dbReference type="InterPro" id="IPR036779">
    <property type="entry name" value="LysM_dom_sf"/>
</dbReference>
<dbReference type="InterPro" id="IPR052196">
    <property type="entry name" value="Bact_Kbp"/>
</dbReference>
<evidence type="ECO:0000256" key="1">
    <source>
        <dbReference type="ARBA" id="ARBA00010830"/>
    </source>
</evidence>
<dbReference type="AlphaFoldDB" id="A0A7W7FRT9"/>
<comment type="similarity">
    <text evidence="1">Belongs to the transglycosylase family. Rpf subfamily.</text>
</comment>
<dbReference type="InterPro" id="IPR018392">
    <property type="entry name" value="LysM"/>
</dbReference>
<reference evidence="4 5" key="1">
    <citation type="submission" date="2020-08" db="EMBL/GenBank/DDBJ databases">
        <title>Sequencing the genomes of 1000 actinobacteria strains.</title>
        <authorList>
            <person name="Klenk H.-P."/>
        </authorList>
    </citation>
    <scope>NUCLEOTIDE SEQUENCE [LARGE SCALE GENOMIC DNA]</scope>
    <source>
        <strain evidence="4 5">DSM 44230</strain>
    </source>
</reference>
<dbReference type="Proteomes" id="UP000533598">
    <property type="component" value="Unassembled WGS sequence"/>
</dbReference>
<dbReference type="InterPro" id="IPR010618">
    <property type="entry name" value="RPF"/>
</dbReference>
<name>A0A7W7FRT9_9PSEU</name>
<accession>A0A7W7FRT9</accession>
<evidence type="ECO:0000256" key="2">
    <source>
        <dbReference type="ARBA" id="ARBA00022801"/>
    </source>
</evidence>
<dbReference type="Pfam" id="PF06737">
    <property type="entry name" value="Transglycosylas"/>
    <property type="match status" value="1"/>
</dbReference>
<comment type="caution">
    <text evidence="4">The sequence shown here is derived from an EMBL/GenBank/DDBJ whole genome shotgun (WGS) entry which is preliminary data.</text>
</comment>
<dbReference type="PANTHER" id="PTHR34700:SF4">
    <property type="entry name" value="PHAGE-LIKE ELEMENT PBSX PROTEIN XKDP"/>
    <property type="match status" value="1"/>
</dbReference>
<dbReference type="SMART" id="SM00257">
    <property type="entry name" value="LysM"/>
    <property type="match status" value="1"/>
</dbReference>
<sequence>MKPVRAGRASTIGPNPTAHLVGAVGEREMASYRGKHRKQSNITRTVARVVVAGAVVAAPMAVAGTASAASGVNWDAIAQCESGGRWNIATGNGYYGGLQFDRGTWLSNGGGQYAPYAHQASKAQQIAVAERLFAARGTSPWPHCGKRAGVKGNVAKPAPKPAAVKPVVKKQAAPKPVAVKPVIKPAAPVQSAPVATERNGADYTVVAGDTLSTIAQKLQVNGGWKALFERNKDIVKNADLIFPGQQLDVK</sequence>
<evidence type="ECO:0000259" key="3">
    <source>
        <dbReference type="PROSITE" id="PS51782"/>
    </source>
</evidence>
<dbReference type="InterPro" id="IPR023346">
    <property type="entry name" value="Lysozyme-like_dom_sf"/>
</dbReference>
<dbReference type="Gene3D" id="3.10.350.10">
    <property type="entry name" value="LysM domain"/>
    <property type="match status" value="1"/>
</dbReference>
<evidence type="ECO:0000313" key="4">
    <source>
        <dbReference type="EMBL" id="MBB4675472.1"/>
    </source>
</evidence>
<evidence type="ECO:0000313" key="5">
    <source>
        <dbReference type="Proteomes" id="UP000533598"/>
    </source>
</evidence>
<dbReference type="Gene3D" id="1.10.530.10">
    <property type="match status" value="1"/>
</dbReference>
<dbReference type="PANTHER" id="PTHR34700">
    <property type="entry name" value="POTASSIUM BINDING PROTEIN KBP"/>
    <property type="match status" value="1"/>
</dbReference>